<protein>
    <submittedName>
        <fullName evidence="1">10887_t:CDS:1</fullName>
    </submittedName>
</protein>
<evidence type="ECO:0000313" key="1">
    <source>
        <dbReference type="EMBL" id="CAG8577496.1"/>
    </source>
</evidence>
<dbReference type="Proteomes" id="UP000789920">
    <property type="component" value="Unassembled WGS sequence"/>
</dbReference>
<comment type="caution">
    <text evidence="1">The sequence shown here is derived from an EMBL/GenBank/DDBJ whole genome shotgun (WGS) entry which is preliminary data.</text>
</comment>
<proteinExistence type="predicted"/>
<name>A0ACA9MAY0_9GLOM</name>
<evidence type="ECO:0000313" key="2">
    <source>
        <dbReference type="Proteomes" id="UP000789920"/>
    </source>
</evidence>
<dbReference type="EMBL" id="CAJVQC010007311">
    <property type="protein sequence ID" value="CAG8577496.1"/>
    <property type="molecule type" value="Genomic_DNA"/>
</dbReference>
<reference evidence="1" key="1">
    <citation type="submission" date="2021-06" db="EMBL/GenBank/DDBJ databases">
        <authorList>
            <person name="Kallberg Y."/>
            <person name="Tangrot J."/>
            <person name="Rosling A."/>
        </authorList>
    </citation>
    <scope>NUCLEOTIDE SEQUENCE</scope>
    <source>
        <strain evidence="1">MA461A</strain>
    </source>
</reference>
<sequence>MISREILLSEATLDIIVPNGILECNEERVLSILSAQSRSQVFYDELLHFYLVIGLSSDSAIYDLATMNEFFHQLDINVEASLNDSYNTSVPSLSSIPRSYHHSIKRSRSSSTSTPPSIPGSPSSSDKVNKMSEGSIIYSCPYDPNKDDQKMVVVKFKDSWTCVVPLRMSVNFMKTRSANPILSLNVSVSLQPSSLMAPKDASDLYSHQLFGQMNLLAGLADDPIFEDSPFQIYPPRLQVLDSVNKRNMCGPIKCLKRNCFKSLSLKTALNVRMRTISVSPLDNSLMISIEVENNSTETPVSFAVDSIKIDVPHSFVTRYEYTQDKNVKPSLPTPSTQQHYSPPSLMSSRSSSRRSSVSSIFSAKLPSPSPADDRQRPLSIRIKGSPILENEKIHAIESKWNCMLDLASLLKRDNSIPINKLIQQTQQNSRFTVSQTSVSSRNSSFLSTGILTPLSAKTFNSDIHFKKHLSVPTALESICNGINGTNGTLIGGRVPKSQKAVIDGDCVAVSFSVNSEVVVGQIFTVQISIFNKSSKIKKFTIKVPNKNQLPNNKSPLSIVSKLSGNSYNDISMLSIHGNLSDKIEPFINESDFLKKYLEFETSDADLVCLENSACTGPIYPLTSESVSIRFIAVKESLHVIDLVQFVNTDTGFVTNLRNVLEVLVRSKTNITMFPTSNTETDNNSIFNDVIPIRKQLVVS</sequence>
<accession>A0ACA9MAY0</accession>
<keyword evidence="2" id="KW-1185">Reference proteome</keyword>
<gene>
    <name evidence="1" type="ORF">RPERSI_LOCUS5000</name>
</gene>
<organism evidence="1 2">
    <name type="scientific">Racocetra persica</name>
    <dbReference type="NCBI Taxonomy" id="160502"/>
    <lineage>
        <taxon>Eukaryota</taxon>
        <taxon>Fungi</taxon>
        <taxon>Fungi incertae sedis</taxon>
        <taxon>Mucoromycota</taxon>
        <taxon>Glomeromycotina</taxon>
        <taxon>Glomeromycetes</taxon>
        <taxon>Diversisporales</taxon>
        <taxon>Gigasporaceae</taxon>
        <taxon>Racocetra</taxon>
    </lineage>
</organism>